<organism evidence="4">
    <name type="scientific">Cacopsylla melanoneura</name>
    <dbReference type="NCBI Taxonomy" id="428564"/>
    <lineage>
        <taxon>Eukaryota</taxon>
        <taxon>Metazoa</taxon>
        <taxon>Ecdysozoa</taxon>
        <taxon>Arthropoda</taxon>
        <taxon>Hexapoda</taxon>
        <taxon>Insecta</taxon>
        <taxon>Pterygota</taxon>
        <taxon>Neoptera</taxon>
        <taxon>Paraneoptera</taxon>
        <taxon>Hemiptera</taxon>
        <taxon>Sternorrhyncha</taxon>
        <taxon>Psylloidea</taxon>
        <taxon>Psyllidae</taxon>
        <taxon>Psyllinae</taxon>
        <taxon>Cacopsylla</taxon>
    </lineage>
</organism>
<dbReference type="Gene3D" id="2.60.40.150">
    <property type="entry name" value="C2 domain"/>
    <property type="match status" value="1"/>
</dbReference>
<feature type="region of interest" description="Disordered" evidence="2">
    <location>
        <begin position="326"/>
        <end position="386"/>
    </location>
</feature>
<dbReference type="CDD" id="cd08690">
    <property type="entry name" value="C2_Freud-1"/>
    <property type="match status" value="1"/>
</dbReference>
<feature type="compositionally biased region" description="Pro residues" evidence="2">
    <location>
        <begin position="461"/>
        <end position="493"/>
    </location>
</feature>
<dbReference type="EMBL" id="HBUF01346603">
    <property type="protein sequence ID" value="CAG6709988.1"/>
    <property type="molecule type" value="Transcribed_RNA"/>
</dbReference>
<dbReference type="AlphaFoldDB" id="A0A8D8XUJ0"/>
<dbReference type="EMBL" id="HBUF01346601">
    <property type="protein sequence ID" value="CAG6709982.1"/>
    <property type="molecule type" value="Transcribed_RNA"/>
</dbReference>
<feature type="compositionally biased region" description="Acidic residues" evidence="2">
    <location>
        <begin position="28"/>
        <end position="40"/>
    </location>
</feature>
<comment type="similarity">
    <text evidence="1">Belongs to the CC2D1 family.</text>
</comment>
<dbReference type="PROSITE" id="PS50004">
    <property type="entry name" value="C2"/>
    <property type="match status" value="1"/>
</dbReference>
<feature type="compositionally biased region" description="Pro residues" evidence="2">
    <location>
        <begin position="226"/>
        <end position="243"/>
    </location>
</feature>
<dbReference type="EMBL" id="HBUF01346597">
    <property type="protein sequence ID" value="CAG6709970.1"/>
    <property type="molecule type" value="Transcribed_RNA"/>
</dbReference>
<evidence type="ECO:0000259" key="3">
    <source>
        <dbReference type="PROSITE" id="PS50004"/>
    </source>
</evidence>
<dbReference type="SMART" id="SM00239">
    <property type="entry name" value="C2"/>
    <property type="match status" value="1"/>
</dbReference>
<proteinExistence type="inferred from homology"/>
<dbReference type="PANTHER" id="PTHR13076:SF9">
    <property type="entry name" value="COILED-COIL AND C2 DOMAIN-CONTAINING PROTEIN 1-LIKE"/>
    <property type="match status" value="1"/>
</dbReference>
<reference evidence="4" key="1">
    <citation type="submission" date="2021-05" db="EMBL/GenBank/DDBJ databases">
        <authorList>
            <person name="Alioto T."/>
            <person name="Alioto T."/>
            <person name="Gomez Garrido J."/>
        </authorList>
    </citation>
    <scope>NUCLEOTIDE SEQUENCE</scope>
</reference>
<dbReference type="SMART" id="SM00685">
    <property type="entry name" value="DM14"/>
    <property type="match status" value="4"/>
</dbReference>
<name>A0A8D8XUJ0_9HEMI</name>
<evidence type="ECO:0000313" key="4">
    <source>
        <dbReference type="EMBL" id="CAG6709982.1"/>
    </source>
</evidence>
<feature type="compositionally biased region" description="Low complexity" evidence="2">
    <location>
        <begin position="244"/>
        <end position="268"/>
    </location>
</feature>
<dbReference type="InterPro" id="IPR000008">
    <property type="entry name" value="C2_dom"/>
</dbReference>
<dbReference type="GO" id="GO:0001227">
    <property type="term" value="F:DNA-binding transcription repressor activity, RNA polymerase II-specific"/>
    <property type="evidence" value="ECO:0007669"/>
    <property type="project" value="InterPro"/>
</dbReference>
<feature type="region of interest" description="Disordered" evidence="2">
    <location>
        <begin position="1"/>
        <end position="65"/>
    </location>
</feature>
<protein>
    <submittedName>
        <fullName evidence="4">Coiled-coil and C2 domain-containing protein 1-like</fullName>
    </submittedName>
</protein>
<feature type="compositionally biased region" description="Pro residues" evidence="2">
    <location>
        <begin position="363"/>
        <end position="377"/>
    </location>
</feature>
<accession>A0A8D8XUJ0</accession>
<dbReference type="EMBL" id="HBUF01219545">
    <property type="protein sequence ID" value="CAG6668777.1"/>
    <property type="molecule type" value="Transcribed_RNA"/>
</dbReference>
<dbReference type="EMBL" id="HBUF01346602">
    <property type="protein sequence ID" value="CAG6709985.1"/>
    <property type="molecule type" value="Transcribed_RNA"/>
</dbReference>
<dbReference type="PANTHER" id="PTHR13076">
    <property type="entry name" value="COILED-COIL AND C2 DOMAIN-CONTAINING PROTEIN 1-LIKE"/>
    <property type="match status" value="1"/>
</dbReference>
<feature type="region of interest" description="Disordered" evidence="2">
    <location>
        <begin position="438"/>
        <end position="513"/>
    </location>
</feature>
<dbReference type="SUPFAM" id="SSF49562">
    <property type="entry name" value="C2 domain (Calcium/lipid-binding domain, CaLB)"/>
    <property type="match status" value="1"/>
</dbReference>
<dbReference type="Pfam" id="PF00168">
    <property type="entry name" value="C2"/>
    <property type="match status" value="1"/>
</dbReference>
<evidence type="ECO:0000256" key="2">
    <source>
        <dbReference type="SAM" id="MobiDB-lite"/>
    </source>
</evidence>
<evidence type="ECO:0000256" key="1">
    <source>
        <dbReference type="ARBA" id="ARBA00010672"/>
    </source>
</evidence>
<dbReference type="Pfam" id="PF21528">
    <property type="entry name" value="CC2D1A-B_DM14"/>
    <property type="match status" value="4"/>
</dbReference>
<feature type="region of interest" description="Disordered" evidence="2">
    <location>
        <begin position="99"/>
        <end position="132"/>
    </location>
</feature>
<dbReference type="InterPro" id="IPR039725">
    <property type="entry name" value="CC2D1A/B"/>
</dbReference>
<dbReference type="EMBL" id="HBUF01219547">
    <property type="protein sequence ID" value="CAG6668779.1"/>
    <property type="molecule type" value="Transcribed_RNA"/>
</dbReference>
<feature type="compositionally biased region" description="Pro residues" evidence="2">
    <location>
        <begin position="442"/>
        <end position="451"/>
    </location>
</feature>
<sequence>MPVGRSKEKKPRSNNLSQYGLIDISGVGDDDEDDDEDLEAELAALTGSGGPKPKPKKLAAPLPDSQLDMMVADSLKDIPSDDDISVDENDPELLGELSELAVGEDESAPASNAQSEGNEFPLPTSHNDPTVTLLTERISMYESAEANAKQANDSSKARRFGRGIKTLQELLKKAQSGGAVSPDDIPPAVSVVKPQPVPTPSDVPQPSTDEKSNLPPPLEPMRAAPAVPPQPSPSQDTPPPIPPRRQQSIPTPSSAPDTPSSDSASAPSHGPNQKVVDLLVQRQAEYKRAALEAKKSGDSQSALTMISIFKQFDAVINLAKSGQAIDLSDMPPPPSELSKIMPGAPSTAVMEDEHQTSGSDGPQPAPVAAPQAPPGPELPTEAPRTVLEALLQRLVKYQSQEEAAKAEGNSGKARRMGRIVKQYQDAIKLVKAGKAAPVDELPVPPGYPPFPGEGGATGPTPGAPTPAPVVPAPTPSPHPSPSPQHKPSPPSPSPSSSGSEAKPNVRKSTGTRQEKQLNLLLDRQKAFKLAAVEAKKRGDLNQAREYLRCVKQLEPCIQASESGLPVDLTTVPIPPDEKQSLESDYEVISLDECVTGSDSEIYDKIQVDLMEQMKMCIRTRDHFKAVGDIGSANKFEQLALHSKKDLDVARVLKRRGDPLPRFHYEARVFTTVVCNTDLKDDDLEVTLVQGSSYNVSNAKDIDTYIVWTFPYPTEAPVTGRSDTVYDTNSPVYNTVFTVPIQRNVRACQRMFKRHALKLEVWSKGCSFLCCCSGFFRSDTLVGTVNVKLAPLETKCTIHDAYDLMDGRKTLGGKLEVKIRIRNPIVGKQLEQVKEKWLVIDNVS</sequence>
<dbReference type="InterPro" id="IPR037772">
    <property type="entry name" value="C2_Freud"/>
</dbReference>
<dbReference type="InterPro" id="IPR006608">
    <property type="entry name" value="CC2D1A/B_DM14"/>
</dbReference>
<feature type="region of interest" description="Disordered" evidence="2">
    <location>
        <begin position="172"/>
        <end position="280"/>
    </location>
</feature>
<dbReference type="InterPro" id="IPR035892">
    <property type="entry name" value="C2_domain_sf"/>
</dbReference>
<feature type="domain" description="C2" evidence="3">
    <location>
        <begin position="654"/>
        <end position="801"/>
    </location>
</feature>